<dbReference type="PROSITE" id="PS50011">
    <property type="entry name" value="PROTEIN_KINASE_DOM"/>
    <property type="match status" value="1"/>
</dbReference>
<name>A0A2G5DAK6_AQUCA</name>
<dbReference type="FunFam" id="1.10.510.10:FF:000084">
    <property type="entry name" value="Wall-associated receptor kinase 2"/>
    <property type="match status" value="1"/>
</dbReference>
<keyword evidence="10" id="KW-1185">Reference proteome</keyword>
<dbReference type="InterPro" id="IPR000742">
    <property type="entry name" value="EGF"/>
</dbReference>
<sequence length="651" mass="72763">KFSSSLRPCCSDKCGEVEISYPFGIGNGCFLQGFEIVCNQNIPYLAGTDLQLLEIFSGEVQVNSSPFIYTGCLMDKGELQKISLPPDGPYKFSTKNKYTVVGCNVLGTIVSQDLNHPWGGNICSSFCHTRENMDRGYCTGKGCCQTILADVPKALGFSTFSLSRPNITLCESDVWELKRTRNFTLRLDWSVGKEYCSMSLENKYTCGNNSHCEQPTKDVGYLCKCFSGYDGNPYLNDSQGCQYINNCTSMENSPCVPEATCDKTDSDMVNKDYTCVCPVGTLGDGLKIGDGCKAHSSQANHPIYRASMLAVAVISCLALLYWVQIKRHLAKLRSKHFHQNGGLLLQQHDNTRKGRVTSNKHVMVFSAQELEKATDNYHRSRVLGHGAQGTVYKGLQKSQSVNMNRVEQFINEVIMLTEINHKNIVKLIGCCLETQVPLVYEFITGGTLYEKLHKNDEKSIQLSWKGRLQIAIEVGEALSYLHSYISMPIFQRDIKSSNILLDETNTAKLADFGLSKLIPSNNGRTSTVVQGTIGYIDPEYFISGMLTEKSDVYSFGVVLLELLTGRKPVRHEDTRDYSSLVMHFQSYSVRDNFFQILDERILQAQTMDQMKFVARIASGCLNGIGIERPSMKEVVRELLSVPSEIQRSPHL</sequence>
<keyword evidence="2" id="KW-0732">Signal</keyword>
<dbReference type="InterPro" id="IPR011009">
    <property type="entry name" value="Kinase-like_dom_sf"/>
</dbReference>
<protein>
    <recommendedName>
        <fullName evidence="8">Protein kinase domain-containing protein</fullName>
    </recommendedName>
</protein>
<dbReference type="OrthoDB" id="4062651at2759"/>
<dbReference type="EMBL" id="KZ305042">
    <property type="protein sequence ID" value="PIA40558.1"/>
    <property type="molecule type" value="Genomic_DNA"/>
</dbReference>
<proteinExistence type="predicted"/>
<dbReference type="PANTHER" id="PTHR27005">
    <property type="entry name" value="WALL-ASSOCIATED RECEPTOR KINASE-LIKE 21"/>
    <property type="match status" value="1"/>
</dbReference>
<keyword evidence="6" id="KW-0325">Glycoprotein</keyword>
<dbReference type="Proteomes" id="UP000230069">
    <property type="component" value="Unassembled WGS sequence"/>
</dbReference>
<evidence type="ECO:0000256" key="5">
    <source>
        <dbReference type="ARBA" id="ARBA00023157"/>
    </source>
</evidence>
<dbReference type="STRING" id="218851.A0A2G5DAK6"/>
<keyword evidence="4" id="KW-0067">ATP-binding</keyword>
<dbReference type="SMART" id="SM00181">
    <property type="entry name" value="EGF"/>
    <property type="match status" value="2"/>
</dbReference>
<evidence type="ECO:0000256" key="3">
    <source>
        <dbReference type="ARBA" id="ARBA00022741"/>
    </source>
</evidence>
<dbReference type="SMART" id="SM00220">
    <property type="entry name" value="S_TKc"/>
    <property type="match status" value="1"/>
</dbReference>
<dbReference type="InterPro" id="IPR000719">
    <property type="entry name" value="Prot_kinase_dom"/>
</dbReference>
<dbReference type="SUPFAM" id="SSF56112">
    <property type="entry name" value="Protein kinase-like (PK-like)"/>
    <property type="match status" value="1"/>
</dbReference>
<evidence type="ECO:0000313" key="10">
    <source>
        <dbReference type="Proteomes" id="UP000230069"/>
    </source>
</evidence>
<dbReference type="Gene3D" id="3.30.200.20">
    <property type="entry name" value="Phosphorylase Kinase, domain 1"/>
    <property type="match status" value="1"/>
</dbReference>
<dbReference type="GO" id="GO:0005886">
    <property type="term" value="C:plasma membrane"/>
    <property type="evidence" value="ECO:0007669"/>
    <property type="project" value="TreeGrafter"/>
</dbReference>
<dbReference type="InterPro" id="IPR045274">
    <property type="entry name" value="WAK-like"/>
</dbReference>
<dbReference type="Gene3D" id="1.10.510.10">
    <property type="entry name" value="Transferase(Phosphotransferase) domain 1"/>
    <property type="match status" value="1"/>
</dbReference>
<keyword evidence="3" id="KW-0547">Nucleotide-binding</keyword>
<dbReference type="GO" id="GO:0004674">
    <property type="term" value="F:protein serine/threonine kinase activity"/>
    <property type="evidence" value="ECO:0007669"/>
    <property type="project" value="TreeGrafter"/>
</dbReference>
<keyword evidence="7" id="KW-0812">Transmembrane</keyword>
<dbReference type="PANTHER" id="PTHR27005:SF283">
    <property type="entry name" value="OS02G0633066 PROTEIN"/>
    <property type="match status" value="1"/>
</dbReference>
<evidence type="ECO:0000256" key="6">
    <source>
        <dbReference type="ARBA" id="ARBA00023180"/>
    </source>
</evidence>
<dbReference type="GO" id="GO:0030247">
    <property type="term" value="F:polysaccharide binding"/>
    <property type="evidence" value="ECO:0007669"/>
    <property type="project" value="InterPro"/>
</dbReference>
<dbReference type="Pfam" id="PF13947">
    <property type="entry name" value="GUB_WAK_bind"/>
    <property type="match status" value="1"/>
</dbReference>
<evidence type="ECO:0000313" key="9">
    <source>
        <dbReference type="EMBL" id="PIA40558.1"/>
    </source>
</evidence>
<gene>
    <name evidence="9" type="ORF">AQUCO_02500340v1</name>
</gene>
<evidence type="ECO:0000256" key="4">
    <source>
        <dbReference type="ARBA" id="ARBA00022840"/>
    </source>
</evidence>
<dbReference type="GO" id="GO:0005524">
    <property type="term" value="F:ATP binding"/>
    <property type="evidence" value="ECO:0007669"/>
    <property type="project" value="UniProtKB-KW"/>
</dbReference>
<comment type="subcellular location">
    <subcellularLocation>
        <location evidence="1">Membrane</location>
        <topology evidence="1">Single-pass type I membrane protein</topology>
    </subcellularLocation>
</comment>
<dbReference type="InterPro" id="IPR001245">
    <property type="entry name" value="Ser-Thr/Tyr_kinase_cat_dom"/>
</dbReference>
<dbReference type="InParanoid" id="A0A2G5DAK6"/>
<evidence type="ECO:0000259" key="8">
    <source>
        <dbReference type="PROSITE" id="PS50011"/>
    </source>
</evidence>
<dbReference type="InterPro" id="IPR025287">
    <property type="entry name" value="WAK_GUB"/>
</dbReference>
<dbReference type="GO" id="GO:0007166">
    <property type="term" value="P:cell surface receptor signaling pathway"/>
    <property type="evidence" value="ECO:0007669"/>
    <property type="project" value="InterPro"/>
</dbReference>
<reference evidence="9 10" key="1">
    <citation type="submission" date="2017-09" db="EMBL/GenBank/DDBJ databases">
        <title>WGS assembly of Aquilegia coerulea Goldsmith.</title>
        <authorList>
            <person name="Hodges S."/>
            <person name="Kramer E."/>
            <person name="Nordborg M."/>
            <person name="Tomkins J."/>
            <person name="Borevitz J."/>
            <person name="Derieg N."/>
            <person name="Yan J."/>
            <person name="Mihaltcheva S."/>
            <person name="Hayes R.D."/>
            <person name="Rokhsar D."/>
        </authorList>
    </citation>
    <scope>NUCLEOTIDE SEQUENCE [LARGE SCALE GENOMIC DNA]</scope>
    <source>
        <strain evidence="10">cv. Goldsmith</strain>
    </source>
</reference>
<feature type="transmembrane region" description="Helical" evidence="7">
    <location>
        <begin position="303"/>
        <end position="323"/>
    </location>
</feature>
<evidence type="ECO:0000256" key="2">
    <source>
        <dbReference type="ARBA" id="ARBA00022729"/>
    </source>
</evidence>
<organism evidence="9 10">
    <name type="scientific">Aquilegia coerulea</name>
    <name type="common">Rocky mountain columbine</name>
    <dbReference type="NCBI Taxonomy" id="218851"/>
    <lineage>
        <taxon>Eukaryota</taxon>
        <taxon>Viridiplantae</taxon>
        <taxon>Streptophyta</taxon>
        <taxon>Embryophyta</taxon>
        <taxon>Tracheophyta</taxon>
        <taxon>Spermatophyta</taxon>
        <taxon>Magnoliopsida</taxon>
        <taxon>Ranunculales</taxon>
        <taxon>Ranunculaceae</taxon>
        <taxon>Thalictroideae</taxon>
        <taxon>Aquilegia</taxon>
    </lineage>
</organism>
<keyword evidence="5" id="KW-1015">Disulfide bond</keyword>
<dbReference type="AlphaFoldDB" id="A0A2G5DAK6"/>
<evidence type="ECO:0000256" key="1">
    <source>
        <dbReference type="ARBA" id="ARBA00004479"/>
    </source>
</evidence>
<feature type="domain" description="Protein kinase" evidence="8">
    <location>
        <begin position="377"/>
        <end position="651"/>
    </location>
</feature>
<keyword evidence="7" id="KW-1133">Transmembrane helix</keyword>
<dbReference type="Pfam" id="PF07714">
    <property type="entry name" value="PK_Tyr_Ser-Thr"/>
    <property type="match status" value="1"/>
</dbReference>
<accession>A0A2G5DAK6</accession>
<keyword evidence="7" id="KW-0472">Membrane</keyword>
<evidence type="ECO:0000256" key="7">
    <source>
        <dbReference type="SAM" id="Phobius"/>
    </source>
</evidence>
<feature type="non-terminal residue" evidence="9">
    <location>
        <position position="1"/>
    </location>
</feature>